<comment type="caution">
    <text evidence="7">The sequence shown here is derived from an EMBL/GenBank/DDBJ whole genome shotgun (WGS) entry which is preliminary data.</text>
</comment>
<dbReference type="RefSeq" id="WP_246607956.1">
    <property type="nucleotide sequence ID" value="NZ_BOQN01000105.1"/>
</dbReference>
<evidence type="ECO:0000313" key="8">
    <source>
        <dbReference type="Proteomes" id="UP000677082"/>
    </source>
</evidence>
<feature type="transmembrane region" description="Helical" evidence="5">
    <location>
        <begin position="210"/>
        <end position="232"/>
    </location>
</feature>
<dbReference type="InterPro" id="IPR036259">
    <property type="entry name" value="MFS_trans_sf"/>
</dbReference>
<name>A0A920BNQ7_9ACTN</name>
<feature type="transmembrane region" description="Helical" evidence="5">
    <location>
        <begin position="128"/>
        <end position="147"/>
    </location>
</feature>
<feature type="transmembrane region" description="Helical" evidence="5">
    <location>
        <begin position="94"/>
        <end position="116"/>
    </location>
</feature>
<sequence length="392" mass="40925">MRRSLIFVLALACGLTVANLYYSQPLLDLIADAFGVSQGAATIVVTLTQIGYALGLLFLLPLGDLVENRKLTTRLLVGTATALLLAAVSPAYPLFLVVSVFVGVTSVVAQILVPLAAHLAPPEQRGALVGKVMGGLLLGILLARTVSSFVADLFGWRAIYFVSAALMIVLAVILRRMIPVLEPSHTAGYGKLLRTVGDLARTEPTLRRRALCQGLLFGAFSAFWTAIAYELIGEHGFGQAEIAIFALVGAGGATAAPLAGKLADRGYGVIASGGAILLVGAMAVLAAVGHGSVVVLAVAGFLLDFAVQAHQVMSQHEIYALREDARARINTVFMTTVFTCGALSSAATGLLHHRYGWTGACVLAAALSLAAFAVWAVGRRASRRRPAPAVAR</sequence>
<keyword evidence="8" id="KW-1185">Reference proteome</keyword>
<organism evidence="7 8">
    <name type="scientific">Paractinoplanes toevensis</name>
    <dbReference type="NCBI Taxonomy" id="571911"/>
    <lineage>
        <taxon>Bacteria</taxon>
        <taxon>Bacillati</taxon>
        <taxon>Actinomycetota</taxon>
        <taxon>Actinomycetes</taxon>
        <taxon>Micromonosporales</taxon>
        <taxon>Micromonosporaceae</taxon>
        <taxon>Paractinoplanes</taxon>
    </lineage>
</organism>
<dbReference type="Pfam" id="PF07690">
    <property type="entry name" value="MFS_1"/>
    <property type="match status" value="1"/>
</dbReference>
<evidence type="ECO:0000256" key="1">
    <source>
        <dbReference type="ARBA" id="ARBA00004651"/>
    </source>
</evidence>
<dbReference type="GO" id="GO:0005886">
    <property type="term" value="C:plasma membrane"/>
    <property type="evidence" value="ECO:0007669"/>
    <property type="project" value="UniProtKB-SubCell"/>
</dbReference>
<dbReference type="Gene3D" id="1.20.1250.20">
    <property type="entry name" value="MFS general substrate transporter like domains"/>
    <property type="match status" value="1"/>
</dbReference>
<evidence type="ECO:0000259" key="6">
    <source>
        <dbReference type="PROSITE" id="PS50850"/>
    </source>
</evidence>
<proteinExistence type="predicted"/>
<evidence type="ECO:0000256" key="3">
    <source>
        <dbReference type="ARBA" id="ARBA00022989"/>
    </source>
</evidence>
<dbReference type="InterPro" id="IPR020846">
    <property type="entry name" value="MFS_dom"/>
</dbReference>
<dbReference type="PANTHER" id="PTHR42910">
    <property type="entry name" value="TRANSPORTER SCO4007-RELATED"/>
    <property type="match status" value="1"/>
</dbReference>
<feature type="domain" description="Major facilitator superfamily (MFS) profile" evidence="6">
    <location>
        <begin position="5"/>
        <end position="383"/>
    </location>
</feature>
<dbReference type="AlphaFoldDB" id="A0A920BNQ7"/>
<feature type="transmembrane region" description="Helical" evidence="5">
    <location>
        <begin position="238"/>
        <end position="259"/>
    </location>
</feature>
<keyword evidence="2 5" id="KW-0812">Transmembrane</keyword>
<gene>
    <name evidence="7" type="ORF">Ato02nite_078500</name>
</gene>
<feature type="transmembrane region" description="Helical" evidence="5">
    <location>
        <begin position="331"/>
        <end position="351"/>
    </location>
</feature>
<dbReference type="InterPro" id="IPR011701">
    <property type="entry name" value="MFS"/>
</dbReference>
<feature type="transmembrane region" description="Helical" evidence="5">
    <location>
        <begin position="153"/>
        <end position="174"/>
    </location>
</feature>
<feature type="transmembrane region" description="Helical" evidence="5">
    <location>
        <begin position="293"/>
        <end position="310"/>
    </location>
</feature>
<dbReference type="EMBL" id="BOQN01000105">
    <property type="protein sequence ID" value="GIM96057.1"/>
    <property type="molecule type" value="Genomic_DNA"/>
</dbReference>
<feature type="transmembrane region" description="Helical" evidence="5">
    <location>
        <begin position="36"/>
        <end position="59"/>
    </location>
</feature>
<feature type="transmembrane region" description="Helical" evidence="5">
    <location>
        <begin position="266"/>
        <end position="287"/>
    </location>
</feature>
<evidence type="ECO:0000256" key="4">
    <source>
        <dbReference type="ARBA" id="ARBA00023136"/>
    </source>
</evidence>
<dbReference type="SUPFAM" id="SSF103473">
    <property type="entry name" value="MFS general substrate transporter"/>
    <property type="match status" value="1"/>
</dbReference>
<evidence type="ECO:0000256" key="5">
    <source>
        <dbReference type="SAM" id="Phobius"/>
    </source>
</evidence>
<keyword evidence="3 5" id="KW-1133">Transmembrane helix</keyword>
<dbReference type="Proteomes" id="UP000677082">
    <property type="component" value="Unassembled WGS sequence"/>
</dbReference>
<dbReference type="PANTHER" id="PTHR42910:SF1">
    <property type="entry name" value="MAJOR FACILITATOR SUPERFAMILY (MFS) PROFILE DOMAIN-CONTAINING PROTEIN"/>
    <property type="match status" value="1"/>
</dbReference>
<accession>A0A920BNQ7</accession>
<evidence type="ECO:0000256" key="2">
    <source>
        <dbReference type="ARBA" id="ARBA00022692"/>
    </source>
</evidence>
<dbReference type="CDD" id="cd17324">
    <property type="entry name" value="MFS_NepI_like"/>
    <property type="match status" value="1"/>
</dbReference>
<reference evidence="7 8" key="1">
    <citation type="submission" date="2021-03" db="EMBL/GenBank/DDBJ databases">
        <title>Whole genome shotgun sequence of Actinoplanes toevensis NBRC 105298.</title>
        <authorList>
            <person name="Komaki H."/>
            <person name="Tamura T."/>
        </authorList>
    </citation>
    <scope>NUCLEOTIDE SEQUENCE [LARGE SCALE GENOMIC DNA]</scope>
    <source>
        <strain evidence="7 8">NBRC 105298</strain>
    </source>
</reference>
<comment type="subcellular location">
    <subcellularLocation>
        <location evidence="1">Cell membrane</location>
        <topology evidence="1">Multi-pass membrane protein</topology>
    </subcellularLocation>
</comment>
<feature type="transmembrane region" description="Helical" evidence="5">
    <location>
        <begin position="71"/>
        <end position="88"/>
    </location>
</feature>
<feature type="transmembrane region" description="Helical" evidence="5">
    <location>
        <begin position="357"/>
        <end position="377"/>
    </location>
</feature>
<evidence type="ECO:0000313" key="7">
    <source>
        <dbReference type="EMBL" id="GIM96057.1"/>
    </source>
</evidence>
<protein>
    <submittedName>
        <fullName evidence="7">MFS transporter</fullName>
    </submittedName>
</protein>
<keyword evidence="4 5" id="KW-0472">Membrane</keyword>
<dbReference type="PROSITE" id="PS50850">
    <property type="entry name" value="MFS"/>
    <property type="match status" value="1"/>
</dbReference>
<dbReference type="GO" id="GO:0022857">
    <property type="term" value="F:transmembrane transporter activity"/>
    <property type="evidence" value="ECO:0007669"/>
    <property type="project" value="InterPro"/>
</dbReference>